<keyword evidence="4 5" id="KW-0833">Ubl conjugation pathway</keyword>
<feature type="compositionally biased region" description="Basic and acidic residues" evidence="6">
    <location>
        <begin position="416"/>
        <end position="429"/>
    </location>
</feature>
<evidence type="ECO:0000256" key="1">
    <source>
        <dbReference type="ARBA" id="ARBA00000885"/>
    </source>
</evidence>
<comment type="catalytic activity">
    <reaction evidence="1">
        <text>S-ubiquitinyl-[E2 ubiquitin-conjugating enzyme]-L-cysteine + [acceptor protein]-L-lysine = [E2 ubiquitin-conjugating enzyme]-L-cysteine + N(6)-ubiquitinyl-[acceptor protein]-L-lysine.</text>
        <dbReference type="EC" id="2.3.2.26"/>
    </reaction>
</comment>
<gene>
    <name evidence="8" type="ORF">PV06_08553</name>
</gene>
<evidence type="ECO:0000313" key="9">
    <source>
        <dbReference type="Proteomes" id="UP000053342"/>
    </source>
</evidence>
<keyword evidence="3" id="KW-0808">Transferase</keyword>
<dbReference type="InterPro" id="IPR000569">
    <property type="entry name" value="HECT_dom"/>
</dbReference>
<dbReference type="EMBL" id="KN847339">
    <property type="protein sequence ID" value="KIW39996.1"/>
    <property type="molecule type" value="Genomic_DNA"/>
</dbReference>
<dbReference type="GO" id="GO:0061630">
    <property type="term" value="F:ubiquitin protein ligase activity"/>
    <property type="evidence" value="ECO:0007669"/>
    <property type="project" value="UniProtKB-EC"/>
</dbReference>
<feature type="active site" description="Glycyl thioester intermediate" evidence="5">
    <location>
        <position position="1178"/>
    </location>
</feature>
<evidence type="ECO:0000313" key="8">
    <source>
        <dbReference type="EMBL" id="KIW39996.1"/>
    </source>
</evidence>
<dbReference type="PANTHER" id="PTHR45700">
    <property type="entry name" value="UBIQUITIN-PROTEIN LIGASE E3C"/>
    <property type="match status" value="1"/>
</dbReference>
<dbReference type="Gene3D" id="3.30.2410.10">
    <property type="entry name" value="Hect, E3 ligase catalytic domain"/>
    <property type="match status" value="1"/>
</dbReference>
<evidence type="ECO:0000256" key="2">
    <source>
        <dbReference type="ARBA" id="ARBA00012485"/>
    </source>
</evidence>
<dbReference type="Proteomes" id="UP000053342">
    <property type="component" value="Unassembled WGS sequence"/>
</dbReference>
<sequence>MAPVPSHQKAGRSVPRNIQTHLTPNEDRQSTTDLNRPLPPPPASASIETYEIPSLRRKPVPGQLEPESSKPSHNRSFSHPFPSIFGSKRSEKKHNARGEPEVTASGSKDNRQEDNRSKPPTTEAAAHRGDRQPVTGKCMTCDSTVRWPQGLKVFRCTTCLTINDLEFNPEREAADGASVSGPPRRSMPLSLDRTRSLIDRCMREYLERLLEPKFEQERAVEVQAHSPPEESFLLAGTPPERALFGQLQDDVDSPPPSPRPPTKPRSPSDSTLTTFKSKSNGLSPFVQGQASDPFSSSVPAQTRLPESSARDAACNTPGMTNDIFRMVENYVANSFIGCANLNNSFLTPRPPQESKGEPKPRTGSSTQQRRQMSEPISAPQFESEVFLSDLDAKTLLLGDVAENGSWWLGAPGGRSDASHHRDRSPDKVRGSNSSRNVRINWLELAEWYRCIIYAGEGWEQSWNEMKSHTEGTVQQHCQSIPLESLQRDIIESRIHLHRSLLKMTENLLKRPRQPLKHPEDCRFLLILLSNPLLTPQRLEAGKMFGTTLSHPPTAASRSNEDRARSSPARRNPSSGRRPGSLGHHSGIIKRILGLLSNLPNEIHQSLVSWFAKYSDGHFQRTVELVGSFVTYRLSRQQKRPTHEPINPTAGLVPSFSGSGMQHASQIHAALGGRASSTSGGDNDGKPKLALYGEDWQVRAAARVMALLFQANIGHAARKKDAHNTHDQRHQSPGQNARHQANRHGQIVPISNFYNTMLDYADLVADFETWETTKTKFTFCQYPFFLSIYAKIHILEHDARRQMELKAKEAFFDSILSRRAVSQYLVLKVRRECLVEDSLRNVSEVVGSGGSDIKKGLRIDFQGEEGVDAGGLRKEWFLLLVREIFDPNHGLFVYDDDSHFCYFNPYCFESSEQFFLVGVLLGLAIYNSTILDIAFPPFVFKKMLASAPMTGDKLTSTTRVGHSYTLEDLAEFRPALARGLRQLLEFEGDVEETFYRDFVVEMERYGEVIRVPLCPGGEKRPVTNSNRREFVDLYIHYLLDTSVTRQYEPFKRGFFTVCGGNALSLFRPEEIELLIRGSDEPLDIASLRAVATYEGWSKNEGPPDKQPQVIWFWDFFGRATPGDQRKILTFITGSDRIPAMGATNLIIRIQLLRLKDEVDGLGRGPPRKSIERFPIARTCFNTLSLYRYSSRQKLEQKLWTAVTESEGFGLK</sequence>
<dbReference type="InterPro" id="IPR044611">
    <property type="entry name" value="E3A/B/C-like"/>
</dbReference>
<reference evidence="8 9" key="1">
    <citation type="submission" date="2015-01" db="EMBL/GenBank/DDBJ databases">
        <title>The Genome Sequence of Exophiala oligosperma CBS72588.</title>
        <authorList>
            <consortium name="The Broad Institute Genomics Platform"/>
            <person name="Cuomo C."/>
            <person name="de Hoog S."/>
            <person name="Gorbushina A."/>
            <person name="Stielow B."/>
            <person name="Teixiera M."/>
            <person name="Abouelleil A."/>
            <person name="Chapman S.B."/>
            <person name="Priest M."/>
            <person name="Young S.K."/>
            <person name="Wortman J."/>
            <person name="Nusbaum C."/>
            <person name="Birren B."/>
        </authorList>
    </citation>
    <scope>NUCLEOTIDE SEQUENCE [LARGE SCALE GENOMIC DNA]</scope>
    <source>
        <strain evidence="8 9">CBS 72588</strain>
    </source>
</reference>
<name>A0A0D2AIR2_9EURO</name>
<dbReference type="CDD" id="cd00078">
    <property type="entry name" value="HECTc"/>
    <property type="match status" value="1"/>
</dbReference>
<feature type="region of interest" description="Disordered" evidence="6">
    <location>
        <begin position="246"/>
        <end position="315"/>
    </location>
</feature>
<evidence type="ECO:0000256" key="3">
    <source>
        <dbReference type="ARBA" id="ARBA00022679"/>
    </source>
</evidence>
<dbReference type="Gene3D" id="3.90.1750.10">
    <property type="entry name" value="Hect, E3 ligase catalytic domains"/>
    <property type="match status" value="1"/>
</dbReference>
<dbReference type="VEuPathDB" id="FungiDB:PV06_08553"/>
<dbReference type="Pfam" id="PF00632">
    <property type="entry name" value="HECT"/>
    <property type="match status" value="1"/>
</dbReference>
<accession>A0A0D2AIR2</accession>
<evidence type="ECO:0000256" key="4">
    <source>
        <dbReference type="ARBA" id="ARBA00022786"/>
    </source>
</evidence>
<proteinExistence type="predicted"/>
<dbReference type="RefSeq" id="XP_016260212.1">
    <property type="nucleotide sequence ID" value="XM_016409904.1"/>
</dbReference>
<dbReference type="OrthoDB" id="8068875at2759"/>
<dbReference type="PANTHER" id="PTHR45700:SF8">
    <property type="entry name" value="HECT-TYPE E3 UBIQUITIN TRANSFERASE"/>
    <property type="match status" value="1"/>
</dbReference>
<dbReference type="HOGENOM" id="CLU_002173_5_1_1"/>
<feature type="region of interest" description="Disordered" evidence="6">
    <location>
        <begin position="412"/>
        <end position="432"/>
    </location>
</feature>
<feature type="region of interest" description="Disordered" evidence="6">
    <location>
        <begin position="544"/>
        <end position="584"/>
    </location>
</feature>
<dbReference type="GeneID" id="27360627"/>
<dbReference type="SMART" id="SM00119">
    <property type="entry name" value="HECTc"/>
    <property type="match status" value="1"/>
</dbReference>
<dbReference type="InterPro" id="IPR035983">
    <property type="entry name" value="Hect_E3_ubiquitin_ligase"/>
</dbReference>
<dbReference type="Gene3D" id="3.30.2160.10">
    <property type="entry name" value="Hect, E3 ligase catalytic domain"/>
    <property type="match status" value="1"/>
</dbReference>
<feature type="compositionally biased region" description="Basic and acidic residues" evidence="6">
    <location>
        <begin position="108"/>
        <end position="117"/>
    </location>
</feature>
<evidence type="ECO:0000256" key="6">
    <source>
        <dbReference type="SAM" id="MobiDB-lite"/>
    </source>
</evidence>
<dbReference type="EC" id="2.3.2.26" evidence="2"/>
<feature type="compositionally biased region" description="Polar residues" evidence="6">
    <location>
        <begin position="272"/>
        <end position="300"/>
    </location>
</feature>
<feature type="region of interest" description="Disordered" evidence="6">
    <location>
        <begin position="346"/>
        <end position="378"/>
    </location>
</feature>
<feature type="region of interest" description="Disordered" evidence="6">
    <location>
        <begin position="717"/>
        <end position="739"/>
    </location>
</feature>
<keyword evidence="9" id="KW-1185">Reference proteome</keyword>
<dbReference type="FunFam" id="3.30.2160.10:FF:000004">
    <property type="entry name" value="probable E3 ubiquitin-protein ligase HERC4 isoform X1"/>
    <property type="match status" value="1"/>
</dbReference>
<evidence type="ECO:0000259" key="7">
    <source>
        <dbReference type="PROSITE" id="PS50237"/>
    </source>
</evidence>
<organism evidence="8 9">
    <name type="scientific">Exophiala oligosperma</name>
    <dbReference type="NCBI Taxonomy" id="215243"/>
    <lineage>
        <taxon>Eukaryota</taxon>
        <taxon>Fungi</taxon>
        <taxon>Dikarya</taxon>
        <taxon>Ascomycota</taxon>
        <taxon>Pezizomycotina</taxon>
        <taxon>Eurotiomycetes</taxon>
        <taxon>Chaetothyriomycetidae</taxon>
        <taxon>Chaetothyriales</taxon>
        <taxon>Herpotrichiellaceae</taxon>
        <taxon>Exophiala</taxon>
    </lineage>
</organism>
<evidence type="ECO:0000256" key="5">
    <source>
        <dbReference type="PROSITE-ProRule" id="PRU00104"/>
    </source>
</evidence>
<feature type="region of interest" description="Disordered" evidence="6">
    <location>
        <begin position="1"/>
        <end position="134"/>
    </location>
</feature>
<feature type="domain" description="HECT" evidence="7">
    <location>
        <begin position="848"/>
        <end position="1210"/>
    </location>
</feature>
<dbReference type="SUPFAM" id="SSF56204">
    <property type="entry name" value="Hect, E3 ligase catalytic domain"/>
    <property type="match status" value="1"/>
</dbReference>
<dbReference type="GO" id="GO:0000209">
    <property type="term" value="P:protein polyubiquitination"/>
    <property type="evidence" value="ECO:0007669"/>
    <property type="project" value="InterPro"/>
</dbReference>
<dbReference type="PROSITE" id="PS50237">
    <property type="entry name" value="HECT"/>
    <property type="match status" value="1"/>
</dbReference>
<dbReference type="STRING" id="215243.A0A0D2AIR2"/>
<dbReference type="AlphaFoldDB" id="A0A0D2AIR2"/>
<feature type="compositionally biased region" description="Low complexity" evidence="6">
    <location>
        <begin position="565"/>
        <end position="584"/>
    </location>
</feature>
<protein>
    <recommendedName>
        <fullName evidence="2">HECT-type E3 ubiquitin transferase</fullName>
        <ecNumber evidence="2">2.3.2.26</ecNumber>
    </recommendedName>
</protein>
<feature type="compositionally biased region" description="Pro residues" evidence="6">
    <location>
        <begin position="253"/>
        <end position="264"/>
    </location>
</feature>